<dbReference type="PANTHER" id="PTHR47723">
    <property type="entry name" value="OS05G0353850 PROTEIN"/>
    <property type="match status" value="1"/>
</dbReference>
<accession>A0AAW2L8E6</accession>
<comment type="caution">
    <text evidence="4">The sequence shown here is derived from an EMBL/GenBank/DDBJ whole genome shotgun (WGS) entry which is preliminary data.</text>
</comment>
<sequence length="733" mass="81806">MYYQAPGRIRVSHLAYANDLMIFTTTCRRNMELLHDFLRAYERVSSQLINGMKSSIIVGRQVSSLQTQAVQYVVAVSEPWVKVFVSFWHDNWLGEKPLAQLLHRDTYTMEPVSHYRHEGDWNVPRILRTVPMPSAQTICQIPIAAVFLWRLFHDRIPVDAQMRQKGFSFPSKCQCCEAEETVSHLFLESTAVQGVWQHFATLFGLCLYDMGNLTHMRNAAKYRGVPFSTDGVILDVQRHLCTLIVRWRALSPSWFKLNTDGSSLGNPGLAVAAGIIRDSTGHVHLAYQIALGTGTSVLAELTAIWRGLELALTHGLAPLVVEVDATVVISLLQSRVSRMWEIQHLIMHIVFFAAFSALTDGESFTSAGDDDGFTTWTRSFFGRGFVVGFGIMGTTRGDDGLLGITMVLNSVQPVISGVAVGGGWQALVAYINLGSYNIFGFPLALADFVSEITGAPMEEAPKMEKWLIYVDGTSTTQGNGASLVITSPYGEDLEFVVKFGFKVSNNKAEYEALVTGMRMAHELIQIPREENFKADCLSKLASALEYCRTSPQTKRANPRGWVAHWMAAMKPTSVEWSGTFQVEDLETGTRLVLGLEEPWLSHAHDGCSLDLANNPYQIWYGKPASYKYLRVWGSPAYVKRLVGDKLDSRSSLCRFIGYPKETAGYYFYDPTKQKVFVSRNAVFLNRGFPTDTRRDELLLEESSEALQSNAGTSFVPDVSTDNVPILRRSARVP</sequence>
<dbReference type="GO" id="GO:0004523">
    <property type="term" value="F:RNA-DNA hybrid ribonuclease activity"/>
    <property type="evidence" value="ECO:0007669"/>
    <property type="project" value="InterPro"/>
</dbReference>
<dbReference type="Pfam" id="PF25597">
    <property type="entry name" value="SH3_retrovirus"/>
    <property type="match status" value="1"/>
</dbReference>
<protein>
    <submittedName>
        <fullName evidence="4">Protein DETOXIFICATION 35</fullName>
    </submittedName>
</protein>
<evidence type="ECO:0000259" key="3">
    <source>
        <dbReference type="Pfam" id="PF25597"/>
    </source>
</evidence>
<feature type="domain" description="Retroviral polymerase SH3-like" evidence="3">
    <location>
        <begin position="636"/>
        <end position="692"/>
    </location>
</feature>
<dbReference type="InterPro" id="IPR012337">
    <property type="entry name" value="RNaseH-like_sf"/>
</dbReference>
<feature type="domain" description="RNase H type-1" evidence="1">
    <location>
        <begin position="258"/>
        <end position="350"/>
    </location>
</feature>
<dbReference type="Pfam" id="PF13456">
    <property type="entry name" value="RVT_3"/>
    <property type="match status" value="1"/>
</dbReference>
<dbReference type="InterPro" id="IPR026960">
    <property type="entry name" value="RVT-Znf"/>
</dbReference>
<proteinExistence type="predicted"/>
<name>A0AAW2L8E6_9LAMI</name>
<dbReference type="PANTHER" id="PTHR47723:SF23">
    <property type="entry name" value="REVERSE TRANSCRIPTASE-LIKE PROTEIN"/>
    <property type="match status" value="1"/>
</dbReference>
<dbReference type="AlphaFoldDB" id="A0AAW2L8E6"/>
<reference evidence="4" key="1">
    <citation type="submission" date="2020-06" db="EMBL/GenBank/DDBJ databases">
        <authorList>
            <person name="Li T."/>
            <person name="Hu X."/>
            <person name="Zhang T."/>
            <person name="Song X."/>
            <person name="Zhang H."/>
            <person name="Dai N."/>
            <person name="Sheng W."/>
            <person name="Hou X."/>
            <person name="Wei L."/>
        </authorList>
    </citation>
    <scope>NUCLEOTIDE SEQUENCE</scope>
    <source>
        <strain evidence="4">KEN8</strain>
        <tissue evidence="4">Leaf</tissue>
    </source>
</reference>
<evidence type="ECO:0000259" key="2">
    <source>
        <dbReference type="Pfam" id="PF13966"/>
    </source>
</evidence>
<evidence type="ECO:0000259" key="1">
    <source>
        <dbReference type="Pfam" id="PF13456"/>
    </source>
</evidence>
<feature type="domain" description="Reverse transcriptase zinc-binding" evidence="2">
    <location>
        <begin position="144"/>
        <end position="196"/>
    </location>
</feature>
<dbReference type="InterPro" id="IPR044730">
    <property type="entry name" value="RNase_H-like_dom_plant"/>
</dbReference>
<organism evidence="4">
    <name type="scientific">Sesamum calycinum</name>
    <dbReference type="NCBI Taxonomy" id="2727403"/>
    <lineage>
        <taxon>Eukaryota</taxon>
        <taxon>Viridiplantae</taxon>
        <taxon>Streptophyta</taxon>
        <taxon>Embryophyta</taxon>
        <taxon>Tracheophyta</taxon>
        <taxon>Spermatophyta</taxon>
        <taxon>Magnoliopsida</taxon>
        <taxon>eudicotyledons</taxon>
        <taxon>Gunneridae</taxon>
        <taxon>Pentapetalae</taxon>
        <taxon>asterids</taxon>
        <taxon>lamiids</taxon>
        <taxon>Lamiales</taxon>
        <taxon>Pedaliaceae</taxon>
        <taxon>Sesamum</taxon>
    </lineage>
</organism>
<dbReference type="EMBL" id="JACGWM010000085">
    <property type="protein sequence ID" value="KAL0315138.1"/>
    <property type="molecule type" value="Genomic_DNA"/>
</dbReference>
<dbReference type="InterPro" id="IPR036397">
    <property type="entry name" value="RNaseH_sf"/>
</dbReference>
<dbReference type="InterPro" id="IPR057670">
    <property type="entry name" value="SH3_retrovirus"/>
</dbReference>
<dbReference type="InterPro" id="IPR053151">
    <property type="entry name" value="RNase_H-like"/>
</dbReference>
<dbReference type="CDD" id="cd06222">
    <property type="entry name" value="RNase_H_like"/>
    <property type="match status" value="1"/>
</dbReference>
<reference evidence="4" key="2">
    <citation type="journal article" date="2024" name="Plant">
        <title>Genomic evolution and insights into agronomic trait innovations of Sesamum species.</title>
        <authorList>
            <person name="Miao H."/>
            <person name="Wang L."/>
            <person name="Qu L."/>
            <person name="Liu H."/>
            <person name="Sun Y."/>
            <person name="Le M."/>
            <person name="Wang Q."/>
            <person name="Wei S."/>
            <person name="Zheng Y."/>
            <person name="Lin W."/>
            <person name="Duan Y."/>
            <person name="Cao H."/>
            <person name="Xiong S."/>
            <person name="Wang X."/>
            <person name="Wei L."/>
            <person name="Li C."/>
            <person name="Ma Q."/>
            <person name="Ju M."/>
            <person name="Zhao R."/>
            <person name="Li G."/>
            <person name="Mu C."/>
            <person name="Tian Q."/>
            <person name="Mei H."/>
            <person name="Zhang T."/>
            <person name="Gao T."/>
            <person name="Zhang H."/>
        </authorList>
    </citation>
    <scope>NUCLEOTIDE SEQUENCE</scope>
    <source>
        <strain evidence="4">KEN8</strain>
    </source>
</reference>
<gene>
    <name evidence="4" type="ORF">Scaly_2885600</name>
</gene>
<dbReference type="Pfam" id="PF13966">
    <property type="entry name" value="zf-RVT"/>
    <property type="match status" value="1"/>
</dbReference>
<dbReference type="InterPro" id="IPR002156">
    <property type="entry name" value="RNaseH_domain"/>
</dbReference>
<dbReference type="GO" id="GO:0003676">
    <property type="term" value="F:nucleic acid binding"/>
    <property type="evidence" value="ECO:0007669"/>
    <property type="project" value="InterPro"/>
</dbReference>
<dbReference type="Gene3D" id="3.30.420.10">
    <property type="entry name" value="Ribonuclease H-like superfamily/Ribonuclease H"/>
    <property type="match status" value="2"/>
</dbReference>
<evidence type="ECO:0000313" key="4">
    <source>
        <dbReference type="EMBL" id="KAL0315138.1"/>
    </source>
</evidence>
<dbReference type="SUPFAM" id="SSF53098">
    <property type="entry name" value="Ribonuclease H-like"/>
    <property type="match status" value="2"/>
</dbReference>